<reference evidence="2 3" key="1">
    <citation type="submission" date="2015-12" db="EMBL/GenBank/DDBJ databases">
        <title>Haloprofundus marisrubri gen. nov., sp. nov., an extremely halophilic archaeon isolated from the Discovery deep brine-seawater interface in the Red Sea.</title>
        <authorList>
            <person name="Zhang G."/>
            <person name="Stingl U."/>
            <person name="Rashid M."/>
        </authorList>
    </citation>
    <scope>NUCLEOTIDE SEQUENCE [LARGE SCALE GENOMIC DNA]</scope>
    <source>
        <strain evidence="2 3">SB9</strain>
    </source>
</reference>
<protein>
    <submittedName>
        <fullName evidence="2">Uncharacterized protein</fullName>
    </submittedName>
</protein>
<evidence type="ECO:0000313" key="3">
    <source>
        <dbReference type="Proteomes" id="UP000054387"/>
    </source>
</evidence>
<accession>A0A0W1RDT1</accession>
<evidence type="ECO:0000313" key="2">
    <source>
        <dbReference type="EMBL" id="KTG11607.1"/>
    </source>
</evidence>
<gene>
    <name evidence="2" type="ORF">AUR64_03095</name>
</gene>
<feature type="transmembrane region" description="Helical" evidence="1">
    <location>
        <begin position="193"/>
        <end position="213"/>
    </location>
</feature>
<sequence length="398" mass="42915">MRPPRTDRRTALLAAVAANGVPFVGVALWDWSVAVLVHLYWFELGVLLLFASVRALFAQRPAEFPKQQPIIGAFHDKYGGLPIPKTNLTIQVQSLVTLGVVPVLVVIWLFIGGVVFAGLGDSGDLSQAELSTLTLGVLALLVSNCYSTAGYFLRREYEDVNAQMVVRSLLWPILVTAVAGIFGATVVNEGGSTAVLLVGVVFVKFCFDLVAVYRDKLRAFDESQSLDIGWSYDPPEKPFVDETFDGSVTTVRPKPSAVFAGGIVRGSSGETVLFMVFIALCLAAVFAFESVGGAGFVVAVAGVVLCVGAALGIVDHSVRYLSMEYRIGVGKTGERSDIVGYDRILREPLWRIRGEHVADAEVKRGRVDRLLGTETVVLESDDRTVHLAHVSDTPIATD</sequence>
<proteinExistence type="predicted"/>
<name>A0A0W1RDT1_9EURY</name>
<feature type="transmembrane region" description="Helical" evidence="1">
    <location>
        <begin position="95"/>
        <end position="119"/>
    </location>
</feature>
<comment type="caution">
    <text evidence="2">The sequence shown here is derived from an EMBL/GenBank/DDBJ whole genome shotgun (WGS) entry which is preliminary data.</text>
</comment>
<keyword evidence="1" id="KW-0812">Transmembrane</keyword>
<dbReference type="RefSeq" id="WP_058579987.1">
    <property type="nucleotide sequence ID" value="NZ_LOPU01000002.1"/>
</dbReference>
<dbReference type="Proteomes" id="UP000054387">
    <property type="component" value="Unassembled WGS sequence"/>
</dbReference>
<feature type="transmembrane region" description="Helical" evidence="1">
    <location>
        <begin position="38"/>
        <end position="57"/>
    </location>
</feature>
<feature type="transmembrane region" description="Helical" evidence="1">
    <location>
        <begin position="165"/>
        <end position="187"/>
    </location>
</feature>
<dbReference type="InterPro" id="IPR045466">
    <property type="entry name" value="DUF6498"/>
</dbReference>
<evidence type="ECO:0000256" key="1">
    <source>
        <dbReference type="SAM" id="Phobius"/>
    </source>
</evidence>
<keyword evidence="1" id="KW-1133">Transmembrane helix</keyword>
<organism evidence="2 3">
    <name type="scientific">Haloprofundus marisrubri</name>
    <dbReference type="NCBI Taxonomy" id="1514971"/>
    <lineage>
        <taxon>Archaea</taxon>
        <taxon>Methanobacteriati</taxon>
        <taxon>Methanobacteriota</taxon>
        <taxon>Stenosarchaea group</taxon>
        <taxon>Halobacteria</taxon>
        <taxon>Halobacteriales</taxon>
        <taxon>Haloferacaceae</taxon>
        <taxon>Haloprofundus</taxon>
    </lineage>
</organism>
<dbReference type="Pfam" id="PF20108">
    <property type="entry name" value="DUF6498"/>
    <property type="match status" value="1"/>
</dbReference>
<dbReference type="OrthoDB" id="291595at2157"/>
<feature type="transmembrane region" description="Helical" evidence="1">
    <location>
        <begin position="294"/>
        <end position="314"/>
    </location>
</feature>
<feature type="transmembrane region" description="Helical" evidence="1">
    <location>
        <begin position="131"/>
        <end position="153"/>
    </location>
</feature>
<keyword evidence="1" id="KW-0472">Membrane</keyword>
<feature type="transmembrane region" description="Helical" evidence="1">
    <location>
        <begin position="271"/>
        <end position="288"/>
    </location>
</feature>
<keyword evidence="3" id="KW-1185">Reference proteome</keyword>
<dbReference type="EMBL" id="LOPU01000002">
    <property type="protein sequence ID" value="KTG11607.1"/>
    <property type="molecule type" value="Genomic_DNA"/>
</dbReference>
<feature type="transmembrane region" description="Helical" evidence="1">
    <location>
        <begin position="12"/>
        <end position="32"/>
    </location>
</feature>
<dbReference type="AlphaFoldDB" id="A0A0W1RDT1"/>